<sequence>MPASHLILISHALTESQRQGRFAVASEPLVQPRPTPPALTWRSGSRLLLAPEPRARESAALWPGLLDLPISVDPELRDLDCGRWQGMELRAVEQAEPQALLQWLSDPETAPHGGESFADLRLRMTTWMAAYPAGTSCVAITHPMVVRAVAGQVLGIPLAQLSRLDIAPLARLELSRLDHWRMRLG</sequence>
<dbReference type="Pfam" id="PF00300">
    <property type="entry name" value="His_Phos_1"/>
    <property type="match status" value="1"/>
</dbReference>
<dbReference type="OrthoDB" id="7502553at2"/>
<dbReference type="eggNOG" id="COG0406">
    <property type="taxonomic scope" value="Bacteria"/>
</dbReference>
<protein>
    <submittedName>
        <fullName evidence="1">Fructose-2,6-bisphosphatase</fullName>
    </submittedName>
</protein>
<dbReference type="EMBL" id="CP003350">
    <property type="protein sequence ID" value="AFC86928.1"/>
    <property type="molecule type" value="Genomic_DNA"/>
</dbReference>
<dbReference type="KEGG" id="fau:Fraau_2583"/>
<proteinExistence type="predicted"/>
<evidence type="ECO:0000313" key="1">
    <source>
        <dbReference type="EMBL" id="AFC86928.1"/>
    </source>
</evidence>
<dbReference type="SUPFAM" id="SSF53254">
    <property type="entry name" value="Phosphoglycerate mutase-like"/>
    <property type="match status" value="1"/>
</dbReference>
<dbReference type="InterPro" id="IPR029033">
    <property type="entry name" value="His_PPase_superfam"/>
</dbReference>
<dbReference type="RefSeq" id="WP_014403931.1">
    <property type="nucleotide sequence ID" value="NC_017033.1"/>
</dbReference>
<dbReference type="InterPro" id="IPR013078">
    <property type="entry name" value="His_Pase_superF_clade-1"/>
</dbReference>
<gene>
    <name evidence="1" type="ordered locus">Fraau_2583</name>
</gene>
<dbReference type="STRING" id="767434.Fraau_2583"/>
<dbReference type="Proteomes" id="UP000005234">
    <property type="component" value="Chromosome"/>
</dbReference>
<dbReference type="Gene3D" id="3.40.50.1240">
    <property type="entry name" value="Phosphoglycerate mutase-like"/>
    <property type="match status" value="1"/>
</dbReference>
<accession>H8KYC4</accession>
<reference evidence="1" key="1">
    <citation type="submission" date="2012-02" db="EMBL/GenBank/DDBJ databases">
        <title>The complete genome of Frateuria aurantia DSM 6220.</title>
        <authorList>
            <consortium name="US DOE Joint Genome Institute (JGI-PGF)"/>
            <person name="Lucas S."/>
            <person name="Copeland A."/>
            <person name="Lapidus A."/>
            <person name="Glavina del Rio T."/>
            <person name="Dalin E."/>
            <person name="Tice H."/>
            <person name="Bruce D."/>
            <person name="Goodwin L."/>
            <person name="Pitluck S."/>
            <person name="Peters L."/>
            <person name="Ovchinnikova G."/>
            <person name="Teshima H."/>
            <person name="Kyrpides N."/>
            <person name="Mavromatis K."/>
            <person name="Ivanova N."/>
            <person name="Brettin T."/>
            <person name="Detter J.C."/>
            <person name="Han C."/>
            <person name="Larimer F."/>
            <person name="Land M."/>
            <person name="Hauser L."/>
            <person name="Markowitz V."/>
            <person name="Cheng J.-F."/>
            <person name="Hugenholtz P."/>
            <person name="Woyke T."/>
            <person name="Wu D."/>
            <person name="Brambilla E."/>
            <person name="Klenk H.-P."/>
            <person name="Eisen J.A."/>
        </authorList>
    </citation>
    <scope>NUCLEOTIDE SEQUENCE</scope>
    <source>
        <strain evidence="1">DSM 6220</strain>
    </source>
</reference>
<name>H8KYC4_FRAAD</name>
<dbReference type="HOGENOM" id="CLU_033323_6_0_6"/>
<evidence type="ECO:0000313" key="2">
    <source>
        <dbReference type="Proteomes" id="UP000005234"/>
    </source>
</evidence>
<organism evidence="1 2">
    <name type="scientific">Frateuria aurantia (strain ATCC 33424 / DSM 6220 / KCTC 2777 / LMG 1558 / NBRC 3245 / NCIMB 13370)</name>
    <name type="common">Acetobacter aurantius</name>
    <dbReference type="NCBI Taxonomy" id="767434"/>
    <lineage>
        <taxon>Bacteria</taxon>
        <taxon>Pseudomonadati</taxon>
        <taxon>Pseudomonadota</taxon>
        <taxon>Gammaproteobacteria</taxon>
        <taxon>Lysobacterales</taxon>
        <taxon>Rhodanobacteraceae</taxon>
        <taxon>Frateuria</taxon>
    </lineage>
</organism>
<keyword evidence="2" id="KW-1185">Reference proteome</keyword>
<dbReference type="AlphaFoldDB" id="H8KYC4"/>